<feature type="binding site" evidence="16">
    <location>
        <position position="129"/>
    </location>
    <ligand>
        <name>K(+)</name>
        <dbReference type="ChEBI" id="CHEBI:29103"/>
    </ligand>
</feature>
<comment type="subunit">
    <text evidence="5 16">Homodimer.</text>
</comment>
<dbReference type="Pfam" id="PF03309">
    <property type="entry name" value="Pan_kinase"/>
    <property type="match status" value="1"/>
</dbReference>
<keyword evidence="10 16" id="KW-0418">Kinase</keyword>
<keyword evidence="12 16" id="KW-0630">Potassium</keyword>
<keyword evidence="13 16" id="KW-0173">Coenzyme A biosynthesis</keyword>
<evidence type="ECO:0000256" key="2">
    <source>
        <dbReference type="ARBA" id="ARBA00001958"/>
    </source>
</evidence>
<comment type="caution">
    <text evidence="16">Lacks conserved residue(s) required for the propagation of feature annotation.</text>
</comment>
<dbReference type="EC" id="2.7.1.33" evidence="6 16"/>
<evidence type="ECO:0000256" key="8">
    <source>
        <dbReference type="ARBA" id="ARBA00022679"/>
    </source>
</evidence>
<dbReference type="EMBL" id="JAJEQR010000030">
    <property type="protein sequence ID" value="MCC2231491.1"/>
    <property type="molecule type" value="Genomic_DNA"/>
</dbReference>
<evidence type="ECO:0000313" key="18">
    <source>
        <dbReference type="Proteomes" id="UP001198182"/>
    </source>
</evidence>
<dbReference type="AlphaFoldDB" id="A0AAE3JH53"/>
<dbReference type="CDD" id="cd24015">
    <property type="entry name" value="ASKHA_NBD_PanK-III"/>
    <property type="match status" value="1"/>
</dbReference>
<keyword evidence="9 16" id="KW-0547">Nucleotide-binding</keyword>
<dbReference type="NCBIfam" id="TIGR00671">
    <property type="entry name" value="baf"/>
    <property type="match status" value="1"/>
</dbReference>
<evidence type="ECO:0000256" key="3">
    <source>
        <dbReference type="ARBA" id="ARBA00004496"/>
    </source>
</evidence>
<evidence type="ECO:0000256" key="6">
    <source>
        <dbReference type="ARBA" id="ARBA00012102"/>
    </source>
</evidence>
<comment type="subcellular location">
    <subcellularLocation>
        <location evidence="3 16">Cytoplasm</location>
    </subcellularLocation>
</comment>
<dbReference type="GO" id="GO:0005737">
    <property type="term" value="C:cytoplasm"/>
    <property type="evidence" value="ECO:0007669"/>
    <property type="project" value="UniProtKB-SubCell"/>
</dbReference>
<keyword evidence="18" id="KW-1185">Reference proteome</keyword>
<name>A0AAE3JH53_9FIRM</name>
<proteinExistence type="inferred from homology"/>
<evidence type="ECO:0000256" key="9">
    <source>
        <dbReference type="ARBA" id="ARBA00022741"/>
    </source>
</evidence>
<dbReference type="NCBIfam" id="NF009855">
    <property type="entry name" value="PRK13321.1"/>
    <property type="match status" value="1"/>
</dbReference>
<feature type="binding site" evidence="16">
    <location>
        <begin position="107"/>
        <end position="110"/>
    </location>
    <ligand>
        <name>substrate</name>
    </ligand>
</feature>
<dbReference type="PANTHER" id="PTHR34265">
    <property type="entry name" value="TYPE III PANTOTHENATE KINASE"/>
    <property type="match status" value="1"/>
</dbReference>
<comment type="caution">
    <text evidence="17">The sequence shown here is derived from an EMBL/GenBank/DDBJ whole genome shotgun (WGS) entry which is preliminary data.</text>
</comment>
<reference evidence="17" key="1">
    <citation type="submission" date="2021-10" db="EMBL/GenBank/DDBJ databases">
        <title>Anaerobic single-cell dispensing facilitates the cultivation of human gut bacteria.</title>
        <authorList>
            <person name="Afrizal A."/>
        </authorList>
    </citation>
    <scope>NUCLEOTIDE SEQUENCE</scope>
    <source>
        <strain evidence="17">CLA-AA-H215</strain>
    </source>
</reference>
<evidence type="ECO:0000256" key="13">
    <source>
        <dbReference type="ARBA" id="ARBA00022993"/>
    </source>
</evidence>
<accession>A0AAE3JH53</accession>
<comment type="similarity">
    <text evidence="14 16">Belongs to the type III pantothenate kinase family.</text>
</comment>
<evidence type="ECO:0000256" key="7">
    <source>
        <dbReference type="ARBA" id="ARBA00022490"/>
    </source>
</evidence>
<comment type="catalytic activity">
    <reaction evidence="1 16">
        <text>(R)-pantothenate + ATP = (R)-4'-phosphopantothenate + ADP + H(+)</text>
        <dbReference type="Rhea" id="RHEA:16373"/>
        <dbReference type="ChEBI" id="CHEBI:10986"/>
        <dbReference type="ChEBI" id="CHEBI:15378"/>
        <dbReference type="ChEBI" id="CHEBI:29032"/>
        <dbReference type="ChEBI" id="CHEBI:30616"/>
        <dbReference type="ChEBI" id="CHEBI:456216"/>
        <dbReference type="EC" id="2.7.1.33"/>
    </reaction>
</comment>
<dbReference type="SUPFAM" id="SSF53067">
    <property type="entry name" value="Actin-like ATPase domain"/>
    <property type="match status" value="2"/>
</dbReference>
<comment type="pathway">
    <text evidence="4 16">Cofactor biosynthesis; coenzyme A biosynthesis; CoA from (R)-pantothenate: step 1/5.</text>
</comment>
<dbReference type="HAMAP" id="MF_01274">
    <property type="entry name" value="Pantothen_kinase_3"/>
    <property type="match status" value="1"/>
</dbReference>
<evidence type="ECO:0000256" key="5">
    <source>
        <dbReference type="ARBA" id="ARBA00011738"/>
    </source>
</evidence>
<dbReference type="RefSeq" id="WP_308454010.1">
    <property type="nucleotide sequence ID" value="NZ_JAJEQR010000030.1"/>
</dbReference>
<keyword evidence="7 16" id="KW-0963">Cytoplasm</keyword>
<sequence>MVFTIDIGNSNIVVGTVNRQGVLFVERMSTDHKKTELEYAILLKSAMEIHGITTNEIKGCIISSVVPPVTSVINRALEKLTGEKALVVGPGIRTGLNIKIDNPAQLGSDLVVDAVAGIAEYPLPLIIIDMGTATTMSAIDAAGNYLGGVIIPGVRVALDSMVSRTAQLPRISFEAPKKAIGKNTIECMKSGSVLGSASMLDGMIDRLEEELSQDATVVATGGIAPFITPHCKHKIICDDTLLLKGLYLIYNKNC</sequence>
<dbReference type="Proteomes" id="UP001198182">
    <property type="component" value="Unassembled WGS sequence"/>
</dbReference>
<comment type="cofactor">
    <cofactor evidence="16">
        <name>NH4(+)</name>
        <dbReference type="ChEBI" id="CHEBI:28938"/>
    </cofactor>
    <cofactor evidence="16">
        <name>K(+)</name>
        <dbReference type="ChEBI" id="CHEBI:29103"/>
    </cofactor>
    <text evidence="16">A monovalent cation. Ammonium or potassium.</text>
</comment>
<keyword evidence="11 16" id="KW-0067">ATP-binding</keyword>
<comment type="function">
    <text evidence="16">Catalyzes the phosphorylation of pantothenate (Pan), the first step in CoA biosynthesis.</text>
</comment>
<evidence type="ECO:0000256" key="4">
    <source>
        <dbReference type="ARBA" id="ARBA00005225"/>
    </source>
</evidence>
<comment type="cofactor">
    <cofactor evidence="2">
        <name>K(+)</name>
        <dbReference type="ChEBI" id="CHEBI:29103"/>
    </cofactor>
</comment>
<feature type="binding site" evidence="16">
    <location>
        <position position="184"/>
    </location>
    <ligand>
        <name>substrate</name>
    </ligand>
</feature>
<evidence type="ECO:0000256" key="1">
    <source>
        <dbReference type="ARBA" id="ARBA00001206"/>
    </source>
</evidence>
<gene>
    <name evidence="16" type="primary">coaX</name>
    <name evidence="17" type="ORF">LKD81_10850</name>
</gene>
<keyword evidence="8 16" id="KW-0808">Transferase</keyword>
<dbReference type="Gene3D" id="3.30.420.40">
    <property type="match status" value="2"/>
</dbReference>
<keyword evidence="16" id="KW-0479">Metal-binding</keyword>
<evidence type="ECO:0000256" key="15">
    <source>
        <dbReference type="ARBA" id="ARBA00040883"/>
    </source>
</evidence>
<dbReference type="GO" id="GO:0004594">
    <property type="term" value="F:pantothenate kinase activity"/>
    <property type="evidence" value="ECO:0007669"/>
    <property type="project" value="UniProtKB-UniRule"/>
</dbReference>
<evidence type="ECO:0000256" key="12">
    <source>
        <dbReference type="ARBA" id="ARBA00022958"/>
    </source>
</evidence>
<organism evidence="17 18">
    <name type="scientific">Hominifimenecus microfluidus</name>
    <dbReference type="NCBI Taxonomy" id="2885348"/>
    <lineage>
        <taxon>Bacteria</taxon>
        <taxon>Bacillati</taxon>
        <taxon>Bacillota</taxon>
        <taxon>Clostridia</taxon>
        <taxon>Lachnospirales</taxon>
        <taxon>Lachnospiraceae</taxon>
        <taxon>Hominifimenecus</taxon>
    </lineage>
</organism>
<protein>
    <recommendedName>
        <fullName evidence="15 16">Type III pantothenate kinase</fullName>
        <ecNumber evidence="6 16">2.7.1.33</ecNumber>
    </recommendedName>
    <alternativeName>
        <fullName evidence="16">PanK-III</fullName>
    </alternativeName>
    <alternativeName>
        <fullName evidence="16">Pantothenic acid kinase</fullName>
    </alternativeName>
</protein>
<evidence type="ECO:0000256" key="16">
    <source>
        <dbReference type="HAMAP-Rule" id="MF_01274"/>
    </source>
</evidence>
<evidence type="ECO:0000313" key="17">
    <source>
        <dbReference type="EMBL" id="MCC2231491.1"/>
    </source>
</evidence>
<feature type="binding site" evidence="16">
    <location>
        <position position="132"/>
    </location>
    <ligand>
        <name>ATP</name>
        <dbReference type="ChEBI" id="CHEBI:30616"/>
    </ligand>
</feature>
<evidence type="ECO:0000256" key="10">
    <source>
        <dbReference type="ARBA" id="ARBA00022777"/>
    </source>
</evidence>
<dbReference type="InterPro" id="IPR043129">
    <property type="entry name" value="ATPase_NBD"/>
</dbReference>
<evidence type="ECO:0000256" key="14">
    <source>
        <dbReference type="ARBA" id="ARBA00038036"/>
    </source>
</evidence>
<dbReference type="GO" id="GO:0005524">
    <property type="term" value="F:ATP binding"/>
    <property type="evidence" value="ECO:0007669"/>
    <property type="project" value="UniProtKB-UniRule"/>
</dbReference>
<dbReference type="PANTHER" id="PTHR34265:SF1">
    <property type="entry name" value="TYPE III PANTOTHENATE KINASE"/>
    <property type="match status" value="1"/>
</dbReference>
<feature type="active site" description="Proton acceptor" evidence="16">
    <location>
        <position position="109"/>
    </location>
</feature>
<dbReference type="InterPro" id="IPR004619">
    <property type="entry name" value="Type_III_PanK"/>
</dbReference>
<dbReference type="GO" id="GO:0015937">
    <property type="term" value="P:coenzyme A biosynthetic process"/>
    <property type="evidence" value="ECO:0007669"/>
    <property type="project" value="UniProtKB-UniRule"/>
</dbReference>
<feature type="binding site" evidence="16">
    <location>
        <begin position="6"/>
        <end position="13"/>
    </location>
    <ligand>
        <name>ATP</name>
        <dbReference type="ChEBI" id="CHEBI:30616"/>
    </ligand>
</feature>
<dbReference type="GO" id="GO:0046872">
    <property type="term" value="F:metal ion binding"/>
    <property type="evidence" value="ECO:0007669"/>
    <property type="project" value="UniProtKB-KW"/>
</dbReference>
<evidence type="ECO:0000256" key="11">
    <source>
        <dbReference type="ARBA" id="ARBA00022840"/>
    </source>
</evidence>